<gene>
    <name evidence="1" type="ORF">N7492_002717</name>
</gene>
<proteinExistence type="predicted"/>
<organism evidence="1 2">
    <name type="scientific">Penicillium capsulatum</name>
    <dbReference type="NCBI Taxonomy" id="69766"/>
    <lineage>
        <taxon>Eukaryota</taxon>
        <taxon>Fungi</taxon>
        <taxon>Dikarya</taxon>
        <taxon>Ascomycota</taxon>
        <taxon>Pezizomycotina</taxon>
        <taxon>Eurotiomycetes</taxon>
        <taxon>Eurotiomycetidae</taxon>
        <taxon>Eurotiales</taxon>
        <taxon>Aspergillaceae</taxon>
        <taxon>Penicillium</taxon>
    </lineage>
</organism>
<evidence type="ECO:0000313" key="2">
    <source>
        <dbReference type="Proteomes" id="UP001146351"/>
    </source>
</evidence>
<comment type="caution">
    <text evidence="1">The sequence shown here is derived from an EMBL/GenBank/DDBJ whole genome shotgun (WGS) entry which is preliminary data.</text>
</comment>
<dbReference type="OrthoDB" id="2333384at2759"/>
<evidence type="ECO:0008006" key="3">
    <source>
        <dbReference type="Google" id="ProtNLM"/>
    </source>
</evidence>
<keyword evidence="2" id="KW-1185">Reference proteome</keyword>
<dbReference type="Proteomes" id="UP001146351">
    <property type="component" value="Unassembled WGS sequence"/>
</dbReference>
<name>A0A9W9IKJ3_9EURO</name>
<dbReference type="EMBL" id="JAPQKO010000002">
    <property type="protein sequence ID" value="KAJ5179507.1"/>
    <property type="molecule type" value="Genomic_DNA"/>
</dbReference>
<sequence>MPRHQYLGDDLLKLEIAAPQGFTFALGDTIVGRLVRKTPIDTPEAVVQLSLMGRTKVKIVYRTAQSRTVLRDNWALLSHQSVIFKGPLNLAEHDSPLTWPVNVTIPFAPDPSCRQSHISRCSLLPLDRDHPGHHILPGSFSFNDESVLLYPRATCFVEYYLHAKMVSAHGDRLQTQEALHPIQIRQPIADSSHFYVPRMLQETGSITSQRLLPGMENADLSFKQHMQKVFSSSKVPSFKYGVRLTVPTAIQIHDRTPILLQLEVVPIADGTSQNLQYTAVNVNIMNVQMILRSRTLCIAPGNLLGGEHSNSSETKSNLNLDRLFTGADPPVTLAAGGSHESIHIGNTYQLTLDPRGLKSGNQRLETVPQIWPDFETYNIRHTHSMMWRIYLSIAGEKKEHQFTTPIYIISI</sequence>
<dbReference type="AlphaFoldDB" id="A0A9W9IKJ3"/>
<accession>A0A9W9IKJ3</accession>
<evidence type="ECO:0000313" key="1">
    <source>
        <dbReference type="EMBL" id="KAJ5179507.1"/>
    </source>
</evidence>
<protein>
    <recommendedName>
        <fullName evidence="3">Arrestin-like N-terminal domain-containing protein</fullName>
    </recommendedName>
</protein>
<reference evidence="1" key="1">
    <citation type="submission" date="2022-11" db="EMBL/GenBank/DDBJ databases">
        <authorList>
            <person name="Petersen C."/>
        </authorList>
    </citation>
    <scope>NUCLEOTIDE SEQUENCE</scope>
    <source>
        <strain evidence="1">IBT 21917</strain>
    </source>
</reference>
<reference evidence="1" key="2">
    <citation type="journal article" date="2023" name="IMA Fungus">
        <title>Comparative genomic study of the Penicillium genus elucidates a diverse pangenome and 15 lateral gene transfer events.</title>
        <authorList>
            <person name="Petersen C."/>
            <person name="Sorensen T."/>
            <person name="Nielsen M.R."/>
            <person name="Sondergaard T.E."/>
            <person name="Sorensen J.L."/>
            <person name="Fitzpatrick D.A."/>
            <person name="Frisvad J.C."/>
            <person name="Nielsen K.L."/>
        </authorList>
    </citation>
    <scope>NUCLEOTIDE SEQUENCE</scope>
    <source>
        <strain evidence="1">IBT 21917</strain>
    </source>
</reference>